<evidence type="ECO:0000313" key="1">
    <source>
        <dbReference type="EMBL" id="CCD47939.1"/>
    </source>
</evidence>
<organism evidence="1 2">
    <name type="scientific">Botryotinia fuckeliana (strain T4)</name>
    <name type="common">Noble rot fungus</name>
    <name type="synonym">Botrytis cinerea</name>
    <dbReference type="NCBI Taxonomy" id="999810"/>
    <lineage>
        <taxon>Eukaryota</taxon>
        <taxon>Fungi</taxon>
        <taxon>Dikarya</taxon>
        <taxon>Ascomycota</taxon>
        <taxon>Pezizomycotina</taxon>
        <taxon>Leotiomycetes</taxon>
        <taxon>Helotiales</taxon>
        <taxon>Sclerotiniaceae</taxon>
        <taxon>Botrytis</taxon>
    </lineage>
</organism>
<sequence length="74" mass="8518">MASRNGFFPNLSFLFYLSGIFHKQDTLTVGNIKLSEKYQEVPRFLRICCLSQKQKYKVLPGVLHINNETVVPVT</sequence>
<dbReference type="Proteomes" id="UP000008177">
    <property type="component" value="Unplaced contigs"/>
</dbReference>
<accession>G2Y5J9</accession>
<dbReference type="AlphaFoldDB" id="G2Y5J9"/>
<evidence type="ECO:0000313" key="2">
    <source>
        <dbReference type="Proteomes" id="UP000008177"/>
    </source>
</evidence>
<dbReference type="HOGENOM" id="CLU_2687517_0_0_1"/>
<reference evidence="2" key="1">
    <citation type="journal article" date="2011" name="PLoS Genet.">
        <title>Genomic analysis of the necrotrophic fungal pathogens Sclerotinia sclerotiorum and Botrytis cinerea.</title>
        <authorList>
            <person name="Amselem J."/>
            <person name="Cuomo C.A."/>
            <person name="van Kan J.A."/>
            <person name="Viaud M."/>
            <person name="Benito E.P."/>
            <person name="Couloux A."/>
            <person name="Coutinho P.M."/>
            <person name="de Vries R.P."/>
            <person name="Dyer P.S."/>
            <person name="Fillinger S."/>
            <person name="Fournier E."/>
            <person name="Gout L."/>
            <person name="Hahn M."/>
            <person name="Kohn L."/>
            <person name="Lapalu N."/>
            <person name="Plummer K.M."/>
            <person name="Pradier J.M."/>
            <person name="Quevillon E."/>
            <person name="Sharon A."/>
            <person name="Simon A."/>
            <person name="ten Have A."/>
            <person name="Tudzynski B."/>
            <person name="Tudzynski P."/>
            <person name="Wincker P."/>
            <person name="Andrew M."/>
            <person name="Anthouard V."/>
            <person name="Beever R.E."/>
            <person name="Beffa R."/>
            <person name="Benoit I."/>
            <person name="Bouzid O."/>
            <person name="Brault B."/>
            <person name="Chen Z."/>
            <person name="Choquer M."/>
            <person name="Collemare J."/>
            <person name="Cotton P."/>
            <person name="Danchin E.G."/>
            <person name="Da Silva C."/>
            <person name="Gautier A."/>
            <person name="Giraud C."/>
            <person name="Giraud T."/>
            <person name="Gonzalez C."/>
            <person name="Grossetete S."/>
            <person name="Guldener U."/>
            <person name="Henrissat B."/>
            <person name="Howlett B.J."/>
            <person name="Kodira C."/>
            <person name="Kretschmer M."/>
            <person name="Lappartient A."/>
            <person name="Leroch M."/>
            <person name="Levis C."/>
            <person name="Mauceli E."/>
            <person name="Neuveglise C."/>
            <person name="Oeser B."/>
            <person name="Pearson M."/>
            <person name="Poulain J."/>
            <person name="Poussereau N."/>
            <person name="Quesneville H."/>
            <person name="Rascle C."/>
            <person name="Schumacher J."/>
            <person name="Segurens B."/>
            <person name="Sexton A."/>
            <person name="Silva E."/>
            <person name="Sirven C."/>
            <person name="Soanes D.M."/>
            <person name="Talbot N.J."/>
            <person name="Templeton M."/>
            <person name="Yandava C."/>
            <person name="Yarden O."/>
            <person name="Zeng Q."/>
            <person name="Rollins J.A."/>
            <person name="Lebrun M.H."/>
            <person name="Dickman M."/>
        </authorList>
    </citation>
    <scope>NUCLEOTIDE SEQUENCE [LARGE SCALE GENOMIC DNA]</scope>
    <source>
        <strain evidence="2">T4</strain>
    </source>
</reference>
<dbReference type="EMBL" id="FQ790289">
    <property type="protein sequence ID" value="CCD47939.1"/>
    <property type="molecule type" value="Genomic_DNA"/>
</dbReference>
<protein>
    <submittedName>
        <fullName evidence="1">Uncharacterized protein</fullName>
    </submittedName>
</protein>
<dbReference type="InParanoid" id="G2Y5J9"/>
<proteinExistence type="predicted"/>
<name>G2Y5J9_BOTF4</name>
<gene>
    <name evidence="1" type="ORF">BofuT4_uP112490.1</name>
</gene>